<dbReference type="SUPFAM" id="SSF48371">
    <property type="entry name" value="ARM repeat"/>
    <property type="match status" value="1"/>
</dbReference>
<protein>
    <recommendedName>
        <fullName evidence="2">26S proteasome non-ATPase regulatory subunit 5</fullName>
    </recommendedName>
</protein>
<evidence type="ECO:0000256" key="1">
    <source>
        <dbReference type="ARBA" id="ARBA00006823"/>
    </source>
</evidence>
<organism evidence="3 4">
    <name type="scientific">Glossina austeni</name>
    <name type="common">Savannah tsetse fly</name>
    <dbReference type="NCBI Taxonomy" id="7395"/>
    <lineage>
        <taxon>Eukaryota</taxon>
        <taxon>Metazoa</taxon>
        <taxon>Ecdysozoa</taxon>
        <taxon>Arthropoda</taxon>
        <taxon>Hexapoda</taxon>
        <taxon>Insecta</taxon>
        <taxon>Pterygota</taxon>
        <taxon>Neoptera</taxon>
        <taxon>Endopterygota</taxon>
        <taxon>Diptera</taxon>
        <taxon>Brachycera</taxon>
        <taxon>Muscomorpha</taxon>
        <taxon>Hippoboscoidea</taxon>
        <taxon>Glossinidae</taxon>
        <taxon>Glossina</taxon>
    </lineage>
</organism>
<dbReference type="Pfam" id="PF10508">
    <property type="entry name" value="Proteasom_PSMB"/>
    <property type="match status" value="1"/>
</dbReference>
<evidence type="ECO:0000313" key="4">
    <source>
        <dbReference type="Proteomes" id="UP000078200"/>
    </source>
</evidence>
<sequence>MSEEWFSQKLESLKINTDNRLSTLSEIRGRLNVTPNLEVRITNRLLSSPEIYDCLEEEGAGRDKAKYRENCGETQRLDLVSDILSICMANLTLRQNDFPLLLQRALEHKKARIRTLALHTILKELQNQVNLNDKDEQSVGDLLSDELLQHVLKGLQDIETQIGNPALSILLMVLENHLHQPWVKESLTIALNKDGVVKCRTYELAVGLAKRSPITLEKVEFIIDHALAELDNDDILMQVNILEILVSLAEQNHGLLYLEKHQVYDVICKRVDSEDNPLDRLLVPGIMKFFGKTARVQPQKIITGYPHMIRCLFECLHRGDIANLPTAFDTLANLAHTQQGVSLLELNYKTALKEIFQDYHSYLHSLASDLKIRAFNSLEAIFTFEQSVCLEVNSILHTWFSYMSRHSDNMEFLLDYCRNPFPDIKISSLNFIRALCCFEWGIEALKNTAGLLEFLLDRKIEFDKDAKYAKYCVIELLADSNAFDVQTNLQLRSYVNEGPYYIQNLLDVAVEGN</sequence>
<dbReference type="VEuPathDB" id="VectorBase:GAUT045304"/>
<dbReference type="PANTHER" id="PTHR13554">
    <property type="entry name" value="26S PROTEASOME NON-ATPASE REGULATORY SUBUNIT 5-RELATED"/>
    <property type="match status" value="1"/>
</dbReference>
<comment type="similarity">
    <text evidence="1">Belongs to the proteasome subunit S5B/HSM3 family.</text>
</comment>
<dbReference type="InterPro" id="IPR019538">
    <property type="entry name" value="PSMD5"/>
</dbReference>
<dbReference type="GO" id="GO:0043248">
    <property type="term" value="P:proteasome assembly"/>
    <property type="evidence" value="ECO:0007669"/>
    <property type="project" value="InterPro"/>
</dbReference>
<dbReference type="AlphaFoldDB" id="A0A1A9VRM4"/>
<dbReference type="EnsemblMetazoa" id="GAUT045304-RA">
    <property type="protein sequence ID" value="GAUT045304-PA"/>
    <property type="gene ID" value="GAUT045304"/>
</dbReference>
<accession>A0A1A9VRM4</accession>
<keyword evidence="4" id="KW-1185">Reference proteome</keyword>
<dbReference type="InterPro" id="IPR016024">
    <property type="entry name" value="ARM-type_fold"/>
</dbReference>
<proteinExistence type="inferred from homology"/>
<name>A0A1A9VRM4_GLOAU</name>
<dbReference type="Proteomes" id="UP000078200">
    <property type="component" value="Unassembled WGS sequence"/>
</dbReference>
<dbReference type="PANTHER" id="PTHR13554:SF10">
    <property type="entry name" value="26S PROTEASOME NON-ATPASE REGULATORY SUBUNIT 5"/>
    <property type="match status" value="1"/>
</dbReference>
<reference evidence="3" key="1">
    <citation type="submission" date="2020-05" db="UniProtKB">
        <authorList>
            <consortium name="EnsemblMetazoa"/>
        </authorList>
    </citation>
    <scope>IDENTIFICATION</scope>
    <source>
        <strain evidence="3">TTRI</strain>
    </source>
</reference>
<evidence type="ECO:0000256" key="2">
    <source>
        <dbReference type="ARBA" id="ARBA00014933"/>
    </source>
</evidence>
<dbReference type="STRING" id="7395.A0A1A9VRM4"/>
<dbReference type="GO" id="GO:0005829">
    <property type="term" value="C:cytosol"/>
    <property type="evidence" value="ECO:0007669"/>
    <property type="project" value="TreeGrafter"/>
</dbReference>
<evidence type="ECO:0000313" key="3">
    <source>
        <dbReference type="EnsemblMetazoa" id="GAUT045304-PA"/>
    </source>
</evidence>